<sequence>MGSCQSDCCKSIPPDPWLVGIWISEDATNRTNLLANHNYEKKTSMYGCSKLKRTSIYKPCTGAVLEVSPTGYINYIEMEDVTARLMYSGPINDWNGQDNTWLGCCAGKCCCCPKGCVHFDVEIPSTSRAYPTNIRVNGRIMTKSACIPVALATPIENRYQSPTPQNSYNASKYLHHKAS</sequence>
<protein>
    <submittedName>
        <fullName evidence="1">Uncharacterized protein</fullName>
    </submittedName>
</protein>
<organism evidence="1 2">
    <name type="scientific">Skeletonema marinoi</name>
    <dbReference type="NCBI Taxonomy" id="267567"/>
    <lineage>
        <taxon>Eukaryota</taxon>
        <taxon>Sar</taxon>
        <taxon>Stramenopiles</taxon>
        <taxon>Ochrophyta</taxon>
        <taxon>Bacillariophyta</taxon>
        <taxon>Coscinodiscophyceae</taxon>
        <taxon>Thalassiosirophycidae</taxon>
        <taxon>Thalassiosirales</taxon>
        <taxon>Skeletonemataceae</taxon>
        <taxon>Skeletonema</taxon>
        <taxon>Skeletonema marinoi-dohrnii complex</taxon>
    </lineage>
</organism>
<gene>
    <name evidence="1" type="ORF">QTG54_006473</name>
</gene>
<comment type="caution">
    <text evidence="1">The sequence shown here is derived from an EMBL/GenBank/DDBJ whole genome shotgun (WGS) entry which is preliminary data.</text>
</comment>
<evidence type="ECO:0000313" key="1">
    <source>
        <dbReference type="EMBL" id="KAK1742876.1"/>
    </source>
</evidence>
<evidence type="ECO:0000313" key="2">
    <source>
        <dbReference type="Proteomes" id="UP001224775"/>
    </source>
</evidence>
<dbReference type="EMBL" id="JATAAI010000010">
    <property type="protein sequence ID" value="KAK1742876.1"/>
    <property type="molecule type" value="Genomic_DNA"/>
</dbReference>
<dbReference type="AlphaFoldDB" id="A0AAD8YCP4"/>
<dbReference type="Proteomes" id="UP001224775">
    <property type="component" value="Unassembled WGS sequence"/>
</dbReference>
<keyword evidence="2" id="KW-1185">Reference proteome</keyword>
<reference evidence="1" key="1">
    <citation type="submission" date="2023-06" db="EMBL/GenBank/DDBJ databases">
        <title>Survivors Of The Sea: Transcriptome response of Skeletonema marinoi to long-term dormancy.</title>
        <authorList>
            <person name="Pinder M.I.M."/>
            <person name="Kourtchenko O."/>
            <person name="Robertson E.K."/>
            <person name="Larsson T."/>
            <person name="Maumus F."/>
            <person name="Osuna-Cruz C.M."/>
            <person name="Vancaester E."/>
            <person name="Stenow R."/>
            <person name="Vandepoele K."/>
            <person name="Ploug H."/>
            <person name="Bruchert V."/>
            <person name="Godhe A."/>
            <person name="Topel M."/>
        </authorList>
    </citation>
    <scope>NUCLEOTIDE SEQUENCE</scope>
    <source>
        <strain evidence="1">R05AC</strain>
    </source>
</reference>
<proteinExistence type="predicted"/>
<name>A0AAD8YCP4_9STRA</name>
<accession>A0AAD8YCP4</accession>